<gene>
    <name evidence="2" type="ORF">B0T21DRAFT_425120</name>
</gene>
<feature type="region of interest" description="Disordered" evidence="1">
    <location>
        <begin position="55"/>
        <end position="82"/>
    </location>
</feature>
<keyword evidence="3" id="KW-1185">Reference proteome</keyword>
<dbReference type="AlphaFoldDB" id="A0AA40DX71"/>
<evidence type="ECO:0000313" key="3">
    <source>
        <dbReference type="Proteomes" id="UP001172159"/>
    </source>
</evidence>
<dbReference type="EMBL" id="JAUKTV010000013">
    <property type="protein sequence ID" value="KAK0718925.1"/>
    <property type="molecule type" value="Genomic_DNA"/>
</dbReference>
<feature type="non-terminal residue" evidence="2">
    <location>
        <position position="400"/>
    </location>
</feature>
<comment type="caution">
    <text evidence="2">The sequence shown here is derived from an EMBL/GenBank/DDBJ whole genome shotgun (WGS) entry which is preliminary data.</text>
</comment>
<feature type="compositionally biased region" description="Polar residues" evidence="1">
    <location>
        <begin position="55"/>
        <end position="64"/>
    </location>
</feature>
<accession>A0AA40DX71</accession>
<proteinExistence type="predicted"/>
<organism evidence="2 3">
    <name type="scientific">Apiosordaria backusii</name>
    <dbReference type="NCBI Taxonomy" id="314023"/>
    <lineage>
        <taxon>Eukaryota</taxon>
        <taxon>Fungi</taxon>
        <taxon>Dikarya</taxon>
        <taxon>Ascomycota</taxon>
        <taxon>Pezizomycotina</taxon>
        <taxon>Sordariomycetes</taxon>
        <taxon>Sordariomycetidae</taxon>
        <taxon>Sordariales</taxon>
        <taxon>Lasiosphaeriaceae</taxon>
        <taxon>Apiosordaria</taxon>
    </lineage>
</organism>
<evidence type="ECO:0000256" key="1">
    <source>
        <dbReference type="SAM" id="MobiDB-lite"/>
    </source>
</evidence>
<evidence type="ECO:0000313" key="2">
    <source>
        <dbReference type="EMBL" id="KAK0718925.1"/>
    </source>
</evidence>
<protein>
    <submittedName>
        <fullName evidence="2">Uncharacterized protein</fullName>
    </submittedName>
</protein>
<name>A0AA40DX71_9PEZI</name>
<feature type="region of interest" description="Disordered" evidence="1">
    <location>
        <begin position="1"/>
        <end position="38"/>
    </location>
</feature>
<dbReference type="Proteomes" id="UP001172159">
    <property type="component" value="Unassembled WGS sequence"/>
</dbReference>
<sequence>DDDDDDNDDDVHHQPGHNPPHRGGHRPPHDSITSQHKQTHVWVDTPVRALNHQIQNHGRHSQSCPPTPLGSLLSSHSPQRSPLPPWSFRVAAELELRHARIETMLDPFACPPTPLISAMARVSSFAALPQPQFLHLVDLFKHACYLADHISDLALLVKIPVMARDTPPADPYMIQKAIHRTRQAFIKGLDPLELALLTHLAALGGMAYADEMGELLESDPEGLERVVAFKETVFREGSLALWGFLHAEGGGDGEKGVVGPPSLPERARGSGIGRYVAGRVEGVLRDLWAYEAGLKEADEEVDGGDGRGGGEEDDDEDGFVVLHGLHQTVMGAFPKPIEVPEESEGDVVVEDAGTEYDGDIQDQEGDLQDLQEGDGHIEEEVVIPSEPRELLILEAVRQGT</sequence>
<reference evidence="2" key="1">
    <citation type="submission" date="2023-06" db="EMBL/GenBank/DDBJ databases">
        <title>Genome-scale phylogeny and comparative genomics of the fungal order Sordariales.</title>
        <authorList>
            <consortium name="Lawrence Berkeley National Laboratory"/>
            <person name="Hensen N."/>
            <person name="Bonometti L."/>
            <person name="Westerberg I."/>
            <person name="Brannstrom I.O."/>
            <person name="Guillou S."/>
            <person name="Cros-Aarteil S."/>
            <person name="Calhoun S."/>
            <person name="Haridas S."/>
            <person name="Kuo A."/>
            <person name="Mondo S."/>
            <person name="Pangilinan J."/>
            <person name="Riley R."/>
            <person name="Labutti K."/>
            <person name="Andreopoulos B."/>
            <person name="Lipzen A."/>
            <person name="Chen C."/>
            <person name="Yanf M."/>
            <person name="Daum C."/>
            <person name="Ng V."/>
            <person name="Clum A."/>
            <person name="Steindorff A."/>
            <person name="Ohm R."/>
            <person name="Martin F."/>
            <person name="Silar P."/>
            <person name="Natvig D."/>
            <person name="Lalanne C."/>
            <person name="Gautier V."/>
            <person name="Ament-Velasquez S.L."/>
            <person name="Kruys A."/>
            <person name="Hutchinson M.I."/>
            <person name="Powell A.J."/>
            <person name="Barry K."/>
            <person name="Miller A.N."/>
            <person name="Grigoriev I.V."/>
            <person name="Debuchy R."/>
            <person name="Gladieux P."/>
            <person name="Thoren M.H."/>
            <person name="Johannesson H."/>
        </authorList>
    </citation>
    <scope>NUCLEOTIDE SEQUENCE</scope>
    <source>
        <strain evidence="2">CBS 540.89</strain>
    </source>
</reference>